<reference evidence="7 8" key="1">
    <citation type="submission" date="2014-11" db="EMBL/GenBank/DDBJ databases">
        <title>Genetic blueprint of the zoonotic pathogen Toxocara canis.</title>
        <authorList>
            <person name="Zhu X.-Q."/>
            <person name="Korhonen P.K."/>
            <person name="Cai H."/>
            <person name="Young N.D."/>
            <person name="Nejsum P."/>
            <person name="von Samson-Himmelstjerna G."/>
            <person name="Boag P.R."/>
            <person name="Tan P."/>
            <person name="Li Q."/>
            <person name="Min J."/>
            <person name="Yang Y."/>
            <person name="Wang X."/>
            <person name="Fang X."/>
            <person name="Hall R.S."/>
            <person name="Hofmann A."/>
            <person name="Sternberg P.W."/>
            <person name="Jex A.R."/>
            <person name="Gasser R.B."/>
        </authorList>
    </citation>
    <scope>NUCLEOTIDE SEQUENCE [LARGE SCALE GENOMIC DNA]</scope>
    <source>
        <strain evidence="7">PN_DK_2014</strain>
    </source>
</reference>
<dbReference type="STRING" id="6265.A0A0B2UXZ3"/>
<evidence type="ECO:0000256" key="2">
    <source>
        <dbReference type="ARBA" id="ARBA00022490"/>
    </source>
</evidence>
<dbReference type="Pfam" id="PF01399">
    <property type="entry name" value="PCI"/>
    <property type="match status" value="1"/>
</dbReference>
<protein>
    <recommendedName>
        <fullName evidence="5">Eukaryotic translation initiation factor 3 subunit M</fullName>
        <shortName evidence="5">eIF3m</shortName>
    </recommendedName>
</protein>
<dbReference type="EMBL" id="JPKZ01002922">
    <property type="protein sequence ID" value="KHN74333.1"/>
    <property type="molecule type" value="Genomic_DNA"/>
</dbReference>
<dbReference type="PANTHER" id="PTHR15350">
    <property type="entry name" value="COP9 SIGNALOSOME COMPLEX SUBUNIT 7/DENDRITIC CELL PROTEIN GA17"/>
    <property type="match status" value="1"/>
</dbReference>
<keyword evidence="8" id="KW-1185">Reference proteome</keyword>
<accession>A0A0B2UXZ3</accession>
<dbReference type="InterPro" id="IPR045237">
    <property type="entry name" value="COPS7/eIF3m"/>
</dbReference>
<organism evidence="7 8">
    <name type="scientific">Toxocara canis</name>
    <name type="common">Canine roundworm</name>
    <dbReference type="NCBI Taxonomy" id="6265"/>
    <lineage>
        <taxon>Eukaryota</taxon>
        <taxon>Metazoa</taxon>
        <taxon>Ecdysozoa</taxon>
        <taxon>Nematoda</taxon>
        <taxon>Chromadorea</taxon>
        <taxon>Rhabditida</taxon>
        <taxon>Spirurina</taxon>
        <taxon>Ascaridomorpha</taxon>
        <taxon>Ascaridoidea</taxon>
        <taxon>Toxocaridae</taxon>
        <taxon>Toxocara</taxon>
    </lineage>
</organism>
<keyword evidence="3 5" id="KW-0396">Initiation factor</keyword>
<dbReference type="GO" id="GO:0003743">
    <property type="term" value="F:translation initiation factor activity"/>
    <property type="evidence" value="ECO:0007669"/>
    <property type="project" value="UniProtKB-UniRule"/>
</dbReference>
<dbReference type="PANTHER" id="PTHR15350:SF2">
    <property type="entry name" value="EUKARYOTIC TRANSLATION INITIATION FACTOR 3 SUBUNIT M"/>
    <property type="match status" value="1"/>
</dbReference>
<dbReference type="InterPro" id="IPR000717">
    <property type="entry name" value="PCI_dom"/>
</dbReference>
<comment type="caution">
    <text evidence="7">The sequence shown here is derived from an EMBL/GenBank/DDBJ whole genome shotgun (WGS) entry which is preliminary data.</text>
</comment>
<dbReference type="OrthoDB" id="337870at2759"/>
<gene>
    <name evidence="7" type="primary">cif-1</name>
    <name evidence="7" type="ORF">Tcan_16232</name>
</gene>
<keyword evidence="2 5" id="KW-0963">Cytoplasm</keyword>
<comment type="subcellular location">
    <subcellularLocation>
        <location evidence="5">Cytoplasm</location>
    </subcellularLocation>
</comment>
<evidence type="ECO:0000259" key="6">
    <source>
        <dbReference type="PROSITE" id="PS50250"/>
    </source>
</evidence>
<feature type="domain" description="PCI" evidence="6">
    <location>
        <begin position="186"/>
        <end position="352"/>
    </location>
</feature>
<evidence type="ECO:0000256" key="4">
    <source>
        <dbReference type="ARBA" id="ARBA00022917"/>
    </source>
</evidence>
<comment type="subunit">
    <text evidence="5">Component of the eukaryotic translation initiation factor 3 (eIF-3) complex.</text>
</comment>
<dbReference type="GO" id="GO:0016282">
    <property type="term" value="C:eukaryotic 43S preinitiation complex"/>
    <property type="evidence" value="ECO:0007669"/>
    <property type="project" value="UniProtKB-UniRule"/>
</dbReference>
<comment type="similarity">
    <text evidence="1">Belongs to the CSN7/EIF3M family. CSN7 subfamily.</text>
</comment>
<comment type="similarity">
    <text evidence="5">Belongs to the eIF-3 subunit M family.</text>
</comment>
<dbReference type="AlphaFoldDB" id="A0A0B2UXZ3"/>
<comment type="function">
    <text evidence="5">Component of the eukaryotic translation initiation factor 3 (eIF-3) complex, which is involved in protein synthesis of a specialized repertoire of mRNAs and, together with other initiation factors, stimulates binding of mRNA and methionyl-tRNAi to the 40S ribosome. The eIF-3 complex specifically targets and initiates translation of a subset of mRNAs involved in cell proliferation.</text>
</comment>
<evidence type="ECO:0000313" key="8">
    <source>
        <dbReference type="Proteomes" id="UP000031036"/>
    </source>
</evidence>
<dbReference type="GO" id="GO:0033290">
    <property type="term" value="C:eukaryotic 48S preinitiation complex"/>
    <property type="evidence" value="ECO:0007669"/>
    <property type="project" value="UniProtKB-UniRule"/>
</dbReference>
<dbReference type="OMA" id="VCLKALW"/>
<evidence type="ECO:0000256" key="3">
    <source>
        <dbReference type="ARBA" id="ARBA00022540"/>
    </source>
</evidence>
<dbReference type="GO" id="GO:0001732">
    <property type="term" value="P:formation of cytoplasmic translation initiation complex"/>
    <property type="evidence" value="ECO:0007669"/>
    <property type="project" value="UniProtKB-UniRule"/>
</dbReference>
<dbReference type="GO" id="GO:0071541">
    <property type="term" value="C:eukaryotic translation initiation factor 3 complex, eIF3m"/>
    <property type="evidence" value="ECO:0007669"/>
    <property type="project" value="UniProtKB-UniRule"/>
</dbReference>
<evidence type="ECO:0000313" key="7">
    <source>
        <dbReference type="EMBL" id="KHN74333.1"/>
    </source>
</evidence>
<proteinExistence type="inferred from homology"/>
<dbReference type="SMART" id="SM00088">
    <property type="entry name" value="PINT"/>
    <property type="match status" value="1"/>
</dbReference>
<name>A0A0B2UXZ3_TOXCA</name>
<dbReference type="HAMAP" id="MF_03012">
    <property type="entry name" value="eIF3m"/>
    <property type="match status" value="1"/>
</dbReference>
<keyword evidence="4 5" id="KW-0648">Protein biosynthesis</keyword>
<evidence type="ECO:0000256" key="5">
    <source>
        <dbReference type="HAMAP-Rule" id="MF_03012"/>
    </source>
</evidence>
<sequence>MADTKALPVFAFTEDRVQAQQLRAYLKEHGASIEEEGPADFNENLFGLVRGVGVVGELESDKEAEMILSSVCSLIVAVTPETAVVVVEEFCKQLTSEKFEGLGWASNIGAAVRVLSNLFHGFNKHPKVQHIIFVALVKLCGRARLIGDLDTNIEQINEYVKKWSLNTQHHRSLLRLIHGALINDQRADQAAKIMTALLGTYTDADAASAVDDARECVRTAIVDPKSFCFDHLLRLSAVKLLEKSDPVMFEVLKLFSEGTLNDYRLFVSKHPNFVQEKLQVNEAILVKKMRLLTLMSMAEKSSVISLKDLSKQVDIPEGEDLEEFIIEAVQINAITGKINEMKQELNVSSLQHRSFGRPQWELLQKRLVALIANLKASHENIKSVRPTEEVA</sequence>
<dbReference type="PROSITE" id="PS50250">
    <property type="entry name" value="PCI"/>
    <property type="match status" value="1"/>
</dbReference>
<dbReference type="InterPro" id="IPR027528">
    <property type="entry name" value="eIF3m"/>
</dbReference>
<dbReference type="Proteomes" id="UP000031036">
    <property type="component" value="Unassembled WGS sequence"/>
</dbReference>
<evidence type="ECO:0000256" key="1">
    <source>
        <dbReference type="ARBA" id="ARBA00008482"/>
    </source>
</evidence>